<evidence type="ECO:0000313" key="2">
    <source>
        <dbReference type="EMBL" id="GAA0356679.1"/>
    </source>
</evidence>
<sequence length="210" mass="22601">MDLTDRQRKILFAVLVALLAAAGVILTIGSGSGRHKGSAHKSGSVAAPSPSTPTFSAPGLAGPPPSGGTYDIYSLMPFTQKDFSAAADVARRFVIAYGTYRYDEQPNAYLGRMQGLVTTDLLAQLQRDSSVPGLLDQRKQDREVSTSDAHLDSLRDMEKDQFIFLVTQTRHVSKGESAPNDSKEQYAVTVTRSGGGWVVYAFDQANVGDK</sequence>
<reference evidence="3" key="1">
    <citation type="journal article" date="2019" name="Int. J. Syst. Evol. Microbiol.">
        <title>The Global Catalogue of Microorganisms (GCM) 10K type strain sequencing project: providing services to taxonomists for standard genome sequencing and annotation.</title>
        <authorList>
            <consortium name="The Broad Institute Genomics Platform"/>
            <consortium name="The Broad Institute Genome Sequencing Center for Infectious Disease"/>
            <person name="Wu L."/>
            <person name="Ma J."/>
        </authorList>
    </citation>
    <scope>NUCLEOTIDE SEQUENCE [LARGE SCALE GENOMIC DNA]</scope>
    <source>
        <strain evidence="3">JCM 3146</strain>
    </source>
</reference>
<evidence type="ECO:0000313" key="3">
    <source>
        <dbReference type="Proteomes" id="UP001501822"/>
    </source>
</evidence>
<proteinExistence type="predicted"/>
<protein>
    <submittedName>
        <fullName evidence="2">Uncharacterized protein</fullName>
    </submittedName>
</protein>
<dbReference type="EMBL" id="BAAABM010000047">
    <property type="protein sequence ID" value="GAA0356679.1"/>
    <property type="molecule type" value="Genomic_DNA"/>
</dbReference>
<comment type="caution">
    <text evidence="2">The sequence shown here is derived from an EMBL/GenBank/DDBJ whole genome shotgun (WGS) entry which is preliminary data.</text>
</comment>
<keyword evidence="3" id="KW-1185">Reference proteome</keyword>
<organism evidence="2 3">
    <name type="scientific">Actinoallomurus spadix</name>
    <dbReference type="NCBI Taxonomy" id="79912"/>
    <lineage>
        <taxon>Bacteria</taxon>
        <taxon>Bacillati</taxon>
        <taxon>Actinomycetota</taxon>
        <taxon>Actinomycetes</taxon>
        <taxon>Streptosporangiales</taxon>
        <taxon>Thermomonosporaceae</taxon>
        <taxon>Actinoallomurus</taxon>
    </lineage>
</organism>
<feature type="region of interest" description="Disordered" evidence="1">
    <location>
        <begin position="32"/>
        <end position="61"/>
    </location>
</feature>
<feature type="compositionally biased region" description="Low complexity" evidence="1">
    <location>
        <begin position="42"/>
        <end position="60"/>
    </location>
</feature>
<dbReference type="RefSeq" id="WP_252802260.1">
    <property type="nucleotide sequence ID" value="NZ_BAAABM010000047.1"/>
</dbReference>
<name>A0ABP3H0X7_9ACTN</name>
<accession>A0ABP3H0X7</accession>
<gene>
    <name evidence="2" type="ORF">GCM10010151_52900</name>
</gene>
<evidence type="ECO:0000256" key="1">
    <source>
        <dbReference type="SAM" id="MobiDB-lite"/>
    </source>
</evidence>
<dbReference type="Proteomes" id="UP001501822">
    <property type="component" value="Unassembled WGS sequence"/>
</dbReference>